<name>A0A7T3DDD4_9BURK</name>
<dbReference type="KEGG" id="dla:I6G47_28745"/>
<keyword evidence="2" id="KW-1185">Reference proteome</keyword>
<organism evidence="1 2">
    <name type="scientific">Delftia lacustris</name>
    <dbReference type="NCBI Taxonomy" id="558537"/>
    <lineage>
        <taxon>Bacteria</taxon>
        <taxon>Pseudomonadati</taxon>
        <taxon>Pseudomonadota</taxon>
        <taxon>Betaproteobacteria</taxon>
        <taxon>Burkholderiales</taxon>
        <taxon>Comamonadaceae</taxon>
        <taxon>Delftia</taxon>
    </lineage>
</organism>
<dbReference type="EMBL" id="CP065748">
    <property type="protein sequence ID" value="QPS80916.1"/>
    <property type="molecule type" value="Genomic_DNA"/>
</dbReference>
<reference evidence="1 2" key="1">
    <citation type="submission" date="2020-12" db="EMBL/GenBank/DDBJ databases">
        <title>FDA dAtabase for Regulatory Grade micrObial Sequences (FDA-ARGOS): Supporting development and validation of Infectious Disease Dx tests.</title>
        <authorList>
            <person name="Sproer C."/>
            <person name="Gronow S."/>
            <person name="Severitt S."/>
            <person name="Schroder I."/>
            <person name="Tallon L."/>
            <person name="Sadzewicz L."/>
            <person name="Zhao X."/>
            <person name="Boylan J."/>
            <person name="Ott S."/>
            <person name="Bowen H."/>
            <person name="Vavikolanu K."/>
            <person name="Mehta A."/>
            <person name="Aluvathingal J."/>
            <person name="Nadendla S."/>
            <person name="Lowell S."/>
            <person name="Myers T."/>
            <person name="Yan Y."/>
            <person name="Sichtig H."/>
        </authorList>
    </citation>
    <scope>NUCLEOTIDE SEQUENCE [LARGE SCALE GENOMIC DNA]</scope>
    <source>
        <strain evidence="1 2">FDAARGOS_890</strain>
    </source>
</reference>
<accession>A0A7T3DDD4</accession>
<sequence>MPSADLLLRAGSLDIEAEICKRSLYEFSKRAWKVLEPGHEFVDNWHIRAICEHLEAVSRGEIRRLLINVPPRHMKSLLVSVLWPVWDWLNTPERQFLTASYVQKLSTRDALKSRQLIQSPWFKARFAGLFELGRDQNEKQRYQNDKRGYRIAISASGGVGEGGDLLIADDPQNTDEMGSDAYVEATTDWWNHTFCQRLNSARFGSIVLTMQRLAENDLSAVCLAEGGWEHLMLPAEFEPSRRCTTSIGFQDPRTKEGELLWPEHVPADAIAGMKKRLGSYGTAGQLQQRPAPKGGGILQRDCYKFIKRQLLPKFFAHYLSWDTAATDNEANDPTGATVWGLSRERGKEGMFKLGQLEEWLAVPSLLKRIPEFAKQFPAGAIQLIETAGPSGLAAFQQLRQSTKLHLVPVDPKELGGGKTERARLAATYLEQGLVWLIEDDSDNEKFLGMSDSFPKCKPRDVVDSAIQAWLYCFGRYTFESAPESAAPNRFKYIGGGGARGSAR</sequence>
<evidence type="ECO:0000313" key="1">
    <source>
        <dbReference type="EMBL" id="QPS80916.1"/>
    </source>
</evidence>
<proteinExistence type="predicted"/>
<dbReference type="RefSeq" id="WP_016451070.1">
    <property type="nucleotide sequence ID" value="NZ_CP065748.1"/>
</dbReference>
<evidence type="ECO:0000313" key="2">
    <source>
        <dbReference type="Proteomes" id="UP000595064"/>
    </source>
</evidence>
<dbReference type="AlphaFoldDB" id="A0A7T3DDD4"/>
<dbReference type="Proteomes" id="UP000595064">
    <property type="component" value="Chromosome"/>
</dbReference>
<evidence type="ECO:0008006" key="3">
    <source>
        <dbReference type="Google" id="ProtNLM"/>
    </source>
</evidence>
<gene>
    <name evidence="1" type="ORF">I6G47_28745</name>
</gene>
<protein>
    <recommendedName>
        <fullName evidence="3">Phage terminase-like protein, large subunit, contains N-terminal HTH domain</fullName>
    </recommendedName>
</protein>